<dbReference type="SUPFAM" id="SSF53474">
    <property type="entry name" value="alpha/beta-Hydrolases"/>
    <property type="match status" value="1"/>
</dbReference>
<dbReference type="InterPro" id="IPR029058">
    <property type="entry name" value="AB_hydrolase_fold"/>
</dbReference>
<proteinExistence type="inferred from homology"/>
<dbReference type="Gene3D" id="3.40.50.1820">
    <property type="entry name" value="alpha/beta hydrolase"/>
    <property type="match status" value="1"/>
</dbReference>
<comment type="caution">
    <text evidence="4">The sequence shown here is derived from an EMBL/GenBank/DDBJ whole genome shotgun (WGS) entry which is preliminary data.</text>
</comment>
<dbReference type="Pfam" id="PF00561">
    <property type="entry name" value="Abhydrolase_1"/>
    <property type="match status" value="1"/>
</dbReference>
<gene>
    <name evidence="4" type="ORF">KHLLAP_LOCUS2431</name>
</gene>
<keyword evidence="5" id="KW-1185">Reference proteome</keyword>
<feature type="domain" description="AB hydrolase-1" evidence="3">
    <location>
        <begin position="54"/>
        <end position="302"/>
    </location>
</feature>
<dbReference type="EMBL" id="CAUWAG010000003">
    <property type="protein sequence ID" value="CAJ2501963.1"/>
    <property type="molecule type" value="Genomic_DNA"/>
</dbReference>
<accession>A0AAI8YET2</accession>
<evidence type="ECO:0000313" key="5">
    <source>
        <dbReference type="Proteomes" id="UP001295740"/>
    </source>
</evidence>
<dbReference type="GO" id="GO:0016787">
    <property type="term" value="F:hydrolase activity"/>
    <property type="evidence" value="ECO:0007669"/>
    <property type="project" value="UniProtKB-KW"/>
</dbReference>
<sequence>MAEHVSVLRTPPECFENMPDWPYQPHYLQHGNLRMAYVDERNAGSGNSGDEEEVFLCIHGQPTWSYLYRRMIPVFLNHSTQPGARPARRVIAPDLFGFGRSDKPTDESQYTFSFHHTALLHLIETLDLCNITLVVQDWGGILGLTLPLAFPWRFKRFIVMNTSLATGLQPPSKGFLEWRAYSNRTPDMNIAALLKRGCPHLSRAEAEAYNAPFPNKDYKSGVRRFPNLLIVDPSMDGAEVSQKSVDMYSTSEQWKGEDVFMACGMRDMVLGSSAMKSLSRMWRNGCRYMEVQEAGHFVQLWGEEIARKAIEVFERKEGVEGVSTVQPRASRL</sequence>
<organism evidence="4 5">
    <name type="scientific">Anthostomella pinea</name>
    <dbReference type="NCBI Taxonomy" id="933095"/>
    <lineage>
        <taxon>Eukaryota</taxon>
        <taxon>Fungi</taxon>
        <taxon>Dikarya</taxon>
        <taxon>Ascomycota</taxon>
        <taxon>Pezizomycotina</taxon>
        <taxon>Sordariomycetes</taxon>
        <taxon>Xylariomycetidae</taxon>
        <taxon>Xylariales</taxon>
        <taxon>Xylariaceae</taxon>
        <taxon>Anthostomella</taxon>
    </lineage>
</organism>
<dbReference type="PRINTS" id="PR00412">
    <property type="entry name" value="EPOXHYDRLASE"/>
</dbReference>
<name>A0AAI8YET2_9PEZI</name>
<dbReference type="NCBIfam" id="NF002043">
    <property type="entry name" value="PRK00870.1"/>
    <property type="match status" value="1"/>
</dbReference>
<dbReference type="AlphaFoldDB" id="A0AAI8YET2"/>
<reference evidence="4" key="1">
    <citation type="submission" date="2023-10" db="EMBL/GenBank/DDBJ databases">
        <authorList>
            <person name="Hackl T."/>
        </authorList>
    </citation>
    <scope>NUCLEOTIDE SEQUENCE</scope>
</reference>
<evidence type="ECO:0000256" key="2">
    <source>
        <dbReference type="ARBA" id="ARBA00038334"/>
    </source>
</evidence>
<dbReference type="PRINTS" id="PR00111">
    <property type="entry name" value="ABHYDROLASE"/>
</dbReference>
<keyword evidence="1" id="KW-0378">Hydrolase</keyword>
<evidence type="ECO:0000259" key="3">
    <source>
        <dbReference type="Pfam" id="PF00561"/>
    </source>
</evidence>
<dbReference type="InterPro" id="IPR000639">
    <property type="entry name" value="Epox_hydrolase-like"/>
</dbReference>
<evidence type="ECO:0000256" key="1">
    <source>
        <dbReference type="ARBA" id="ARBA00022801"/>
    </source>
</evidence>
<dbReference type="PANTHER" id="PTHR43329">
    <property type="entry name" value="EPOXIDE HYDROLASE"/>
    <property type="match status" value="1"/>
</dbReference>
<evidence type="ECO:0000313" key="4">
    <source>
        <dbReference type="EMBL" id="CAJ2501963.1"/>
    </source>
</evidence>
<comment type="similarity">
    <text evidence="2">Belongs to the AB hydrolase superfamily. Epoxide hydrolase family.</text>
</comment>
<protein>
    <submittedName>
        <fullName evidence="4">Uu.00g048160.m01.CDS01</fullName>
    </submittedName>
</protein>
<dbReference type="InterPro" id="IPR000073">
    <property type="entry name" value="AB_hydrolase_1"/>
</dbReference>
<dbReference type="Proteomes" id="UP001295740">
    <property type="component" value="Unassembled WGS sequence"/>
</dbReference>